<evidence type="ECO:0000256" key="6">
    <source>
        <dbReference type="ARBA" id="ARBA00022884"/>
    </source>
</evidence>
<dbReference type="PANTHER" id="PTHR11766">
    <property type="entry name" value="TYROSYL-TRNA SYNTHETASE"/>
    <property type="match status" value="1"/>
</dbReference>
<name>A0A2M7T815_9ACTN</name>
<keyword evidence="4 10" id="KW-0547">Nucleotide-binding</keyword>
<dbReference type="InterPro" id="IPR002307">
    <property type="entry name" value="Tyr-tRNA-ligase"/>
</dbReference>
<reference evidence="13" key="1">
    <citation type="submission" date="2017-09" db="EMBL/GenBank/DDBJ databases">
        <title>Depth-based differentiation of microbial function through sediment-hosted aquifers and enrichment of novel symbionts in the deep terrestrial subsurface.</title>
        <authorList>
            <person name="Probst A.J."/>
            <person name="Ladd B."/>
            <person name="Jarett J.K."/>
            <person name="Geller-Mcgrath D.E."/>
            <person name="Sieber C.M.K."/>
            <person name="Emerson J.B."/>
            <person name="Anantharaman K."/>
            <person name="Thomas B.C."/>
            <person name="Malmstrom R."/>
            <person name="Stieglmeier M."/>
            <person name="Klingl A."/>
            <person name="Woyke T."/>
            <person name="Ryan C.M."/>
            <person name="Banfield J.F."/>
        </authorList>
    </citation>
    <scope>NUCLEOTIDE SEQUENCE [LARGE SCALE GENOMIC DNA]</scope>
</reference>
<comment type="subunit">
    <text evidence="1 10">Homodimer.</text>
</comment>
<evidence type="ECO:0000256" key="7">
    <source>
        <dbReference type="ARBA" id="ARBA00022917"/>
    </source>
</evidence>
<dbReference type="PANTHER" id="PTHR11766:SF1">
    <property type="entry name" value="TYROSINE--TRNA LIGASE"/>
    <property type="match status" value="1"/>
</dbReference>
<comment type="catalytic activity">
    <reaction evidence="9 10">
        <text>tRNA(Tyr) + L-tyrosine + ATP = L-tyrosyl-tRNA(Tyr) + AMP + diphosphate + H(+)</text>
        <dbReference type="Rhea" id="RHEA:10220"/>
        <dbReference type="Rhea" id="RHEA-COMP:9706"/>
        <dbReference type="Rhea" id="RHEA-COMP:9707"/>
        <dbReference type="ChEBI" id="CHEBI:15378"/>
        <dbReference type="ChEBI" id="CHEBI:30616"/>
        <dbReference type="ChEBI" id="CHEBI:33019"/>
        <dbReference type="ChEBI" id="CHEBI:58315"/>
        <dbReference type="ChEBI" id="CHEBI:78442"/>
        <dbReference type="ChEBI" id="CHEBI:78536"/>
        <dbReference type="ChEBI" id="CHEBI:456215"/>
        <dbReference type="EC" id="6.1.1.1"/>
    </reaction>
</comment>
<evidence type="ECO:0000256" key="5">
    <source>
        <dbReference type="ARBA" id="ARBA00022840"/>
    </source>
</evidence>
<evidence type="ECO:0000256" key="8">
    <source>
        <dbReference type="ARBA" id="ARBA00023146"/>
    </source>
</evidence>
<dbReference type="CDD" id="cd00805">
    <property type="entry name" value="TyrRS_core"/>
    <property type="match status" value="1"/>
</dbReference>
<keyword evidence="6 11" id="KW-0694">RNA-binding</keyword>
<dbReference type="Gene3D" id="3.40.50.620">
    <property type="entry name" value="HUPs"/>
    <property type="match status" value="1"/>
</dbReference>
<keyword evidence="8 10" id="KW-0030">Aminoacyl-tRNA synthetase</keyword>
<keyword evidence="5 10" id="KW-0067">ATP-binding</keyword>
<dbReference type="PROSITE" id="PS50889">
    <property type="entry name" value="S4"/>
    <property type="match status" value="1"/>
</dbReference>
<comment type="caution">
    <text evidence="12">The sequence shown here is derived from an EMBL/GenBank/DDBJ whole genome shotgun (WGS) entry which is preliminary data.</text>
</comment>
<dbReference type="InterPro" id="IPR014729">
    <property type="entry name" value="Rossmann-like_a/b/a_fold"/>
</dbReference>
<dbReference type="PRINTS" id="PR01040">
    <property type="entry name" value="TRNASYNTHTYR"/>
</dbReference>
<dbReference type="GO" id="GO:0005829">
    <property type="term" value="C:cytosol"/>
    <property type="evidence" value="ECO:0007669"/>
    <property type="project" value="TreeGrafter"/>
</dbReference>
<comment type="similarity">
    <text evidence="10">Belongs to the class-I aminoacyl-tRNA synthetase family. TyrS type 2 subfamily.</text>
</comment>
<dbReference type="InterPro" id="IPR036986">
    <property type="entry name" value="S4_RNA-bd_sf"/>
</dbReference>
<dbReference type="InterPro" id="IPR001412">
    <property type="entry name" value="aa-tRNA-synth_I_CS"/>
</dbReference>
<evidence type="ECO:0000256" key="11">
    <source>
        <dbReference type="PROSITE-ProRule" id="PRU00182"/>
    </source>
</evidence>
<dbReference type="GO" id="GO:0006437">
    <property type="term" value="P:tyrosyl-tRNA aminoacylation"/>
    <property type="evidence" value="ECO:0007669"/>
    <property type="project" value="UniProtKB-UniRule"/>
</dbReference>
<dbReference type="InterPro" id="IPR024108">
    <property type="entry name" value="Tyr-tRNA-ligase_bac_2"/>
</dbReference>
<evidence type="ECO:0000256" key="3">
    <source>
        <dbReference type="ARBA" id="ARBA00022598"/>
    </source>
</evidence>
<dbReference type="GO" id="GO:0004831">
    <property type="term" value="F:tyrosine-tRNA ligase activity"/>
    <property type="evidence" value="ECO:0007669"/>
    <property type="project" value="UniProtKB-UniRule"/>
</dbReference>
<dbReference type="SUPFAM" id="SSF55174">
    <property type="entry name" value="Alpha-L RNA-binding motif"/>
    <property type="match status" value="1"/>
</dbReference>
<feature type="short sequence motif" description="'HIGH' region" evidence="10">
    <location>
        <begin position="46"/>
        <end position="55"/>
    </location>
</feature>
<comment type="subcellular location">
    <subcellularLocation>
        <location evidence="10">Cytoplasm</location>
    </subcellularLocation>
</comment>
<dbReference type="AlphaFoldDB" id="A0A2M7T815"/>
<protein>
    <recommendedName>
        <fullName evidence="10">Tyrosine--tRNA ligase</fullName>
        <ecNumber evidence="10">6.1.1.1</ecNumber>
    </recommendedName>
    <alternativeName>
        <fullName evidence="10">Tyrosyl-tRNA synthetase</fullName>
        <shortName evidence="10">TyrRS</shortName>
    </alternativeName>
</protein>
<evidence type="ECO:0000256" key="2">
    <source>
        <dbReference type="ARBA" id="ARBA00022490"/>
    </source>
</evidence>
<dbReference type="EMBL" id="PFNG01000132">
    <property type="protein sequence ID" value="PIZ39043.1"/>
    <property type="molecule type" value="Genomic_DNA"/>
</dbReference>
<dbReference type="GO" id="GO:0005524">
    <property type="term" value="F:ATP binding"/>
    <property type="evidence" value="ECO:0007669"/>
    <property type="project" value="UniProtKB-UniRule"/>
</dbReference>
<accession>A0A2M7T815</accession>
<dbReference type="Proteomes" id="UP000230956">
    <property type="component" value="Unassembled WGS sequence"/>
</dbReference>
<comment type="caution">
    <text evidence="10">Lacks conserved residue(s) required for the propagation of feature annotation.</text>
</comment>
<dbReference type="RefSeq" id="WP_286678171.1">
    <property type="nucleotide sequence ID" value="NZ_MNXI01000065.1"/>
</dbReference>
<dbReference type="EC" id="6.1.1.1" evidence="10"/>
<dbReference type="PROSITE" id="PS00178">
    <property type="entry name" value="AA_TRNA_LIGASE_I"/>
    <property type="match status" value="1"/>
</dbReference>
<dbReference type="SUPFAM" id="SSF52374">
    <property type="entry name" value="Nucleotidylyl transferase"/>
    <property type="match status" value="1"/>
</dbReference>
<keyword evidence="2 10" id="KW-0963">Cytoplasm</keyword>
<dbReference type="Gene3D" id="1.10.240.10">
    <property type="entry name" value="Tyrosyl-Transfer RNA Synthetase"/>
    <property type="match status" value="1"/>
</dbReference>
<dbReference type="HAMAP" id="MF_02007">
    <property type="entry name" value="Tyr_tRNA_synth_type2"/>
    <property type="match status" value="1"/>
</dbReference>
<proteinExistence type="inferred from homology"/>
<evidence type="ECO:0000256" key="4">
    <source>
        <dbReference type="ARBA" id="ARBA00022741"/>
    </source>
</evidence>
<evidence type="ECO:0000313" key="13">
    <source>
        <dbReference type="Proteomes" id="UP000230956"/>
    </source>
</evidence>
<sequence length="429" mass="48526">MKSAEEQLFIIQDGAEEIIPVEEFKQKLARSIATNTPLKVKYGVDPTAPDLHLGHAVPLRKLRQFQDLGHVVQLLIGDYTARVGDPTERSTTRPQLPAETIEANARTYTEQAFKILNPEKTVIDYNGRWFSTMPFERVLKITAQFTVARILERDDFAKRFAAQVPISLHEFLYPVMQGYDSVELGCDIEIGGTDQKFNMLAGRDLQRWADQEPQVVITMPILEGTDGYVRMSKSKGNYIGLTEPPEEQFGKIMSIPDFIMIRYFRLCTNEPHEEIDRIEKGLEDGTLHPNEIKRRLAKDVISIYYGPEAAKEAERIFDAKFKKVEGGTAAERLAAIGAEIPEVEITPDMLTDDKRMWIVKLMTVADFAKTNGEARRLIEGGGVKYLEHVDGEYKEVAIKDPGIEIVPRTGDIIQVGKRRIARIKVYSPS</sequence>
<dbReference type="NCBIfam" id="TIGR00234">
    <property type="entry name" value="tyrS"/>
    <property type="match status" value="1"/>
</dbReference>
<evidence type="ECO:0000256" key="10">
    <source>
        <dbReference type="HAMAP-Rule" id="MF_02007"/>
    </source>
</evidence>
<feature type="binding site" evidence="10">
    <location>
        <position position="233"/>
    </location>
    <ligand>
        <name>ATP</name>
        <dbReference type="ChEBI" id="CHEBI:30616"/>
    </ligand>
</feature>
<organism evidence="12 13">
    <name type="scientific">Candidatus Aquicultor secundus</name>
    <dbReference type="NCBI Taxonomy" id="1973895"/>
    <lineage>
        <taxon>Bacteria</taxon>
        <taxon>Bacillati</taxon>
        <taxon>Actinomycetota</taxon>
        <taxon>Candidatus Aquicultoria</taxon>
        <taxon>Candidatus Aquicultorales</taxon>
        <taxon>Candidatus Aquicultoraceae</taxon>
        <taxon>Candidatus Aquicultor</taxon>
    </lineage>
</organism>
<dbReference type="InterPro" id="IPR024088">
    <property type="entry name" value="Tyr-tRNA-ligase_bac-type"/>
</dbReference>
<keyword evidence="7 10" id="KW-0648">Protein biosynthesis</keyword>
<comment type="function">
    <text evidence="10">Catalyzes the attachment of tyrosine to tRNA(Tyr) in a two-step reaction: tyrosine is first activated by ATP to form Tyr-AMP and then transferred to the acceptor end of tRNA(Tyr).</text>
</comment>
<dbReference type="GO" id="GO:0003723">
    <property type="term" value="F:RNA binding"/>
    <property type="evidence" value="ECO:0007669"/>
    <property type="project" value="UniProtKB-KW"/>
</dbReference>
<dbReference type="FunFam" id="3.40.50.620:FF:000061">
    <property type="entry name" value="Tyrosine--tRNA ligase"/>
    <property type="match status" value="1"/>
</dbReference>
<evidence type="ECO:0000256" key="1">
    <source>
        <dbReference type="ARBA" id="ARBA00011738"/>
    </source>
</evidence>
<keyword evidence="3 10" id="KW-0436">Ligase</keyword>
<dbReference type="Gene3D" id="3.10.290.10">
    <property type="entry name" value="RNA-binding S4 domain"/>
    <property type="match status" value="1"/>
</dbReference>
<dbReference type="InterPro" id="IPR002305">
    <property type="entry name" value="aa-tRNA-synth_Ic"/>
</dbReference>
<dbReference type="Pfam" id="PF00579">
    <property type="entry name" value="tRNA-synt_1b"/>
    <property type="match status" value="1"/>
</dbReference>
<dbReference type="CDD" id="cd00165">
    <property type="entry name" value="S4"/>
    <property type="match status" value="1"/>
</dbReference>
<gene>
    <name evidence="10" type="primary">tyrS</name>
    <name evidence="12" type="ORF">COY37_05520</name>
</gene>
<evidence type="ECO:0000256" key="9">
    <source>
        <dbReference type="ARBA" id="ARBA00048248"/>
    </source>
</evidence>
<evidence type="ECO:0000313" key="12">
    <source>
        <dbReference type="EMBL" id="PIZ39043.1"/>
    </source>
</evidence>